<dbReference type="GO" id="GO:0005634">
    <property type="term" value="C:nucleus"/>
    <property type="evidence" value="ECO:0007669"/>
    <property type="project" value="UniProtKB-SubCell"/>
</dbReference>
<gene>
    <name evidence="12" type="ORF">E4U42_000658</name>
</gene>
<dbReference type="Gene3D" id="3.30.160.60">
    <property type="entry name" value="Classic Zinc Finger"/>
    <property type="match status" value="3"/>
</dbReference>
<evidence type="ECO:0000256" key="1">
    <source>
        <dbReference type="ARBA" id="ARBA00004123"/>
    </source>
</evidence>
<organism evidence="12 13">
    <name type="scientific">Claviceps africana</name>
    <dbReference type="NCBI Taxonomy" id="83212"/>
    <lineage>
        <taxon>Eukaryota</taxon>
        <taxon>Fungi</taxon>
        <taxon>Dikarya</taxon>
        <taxon>Ascomycota</taxon>
        <taxon>Pezizomycotina</taxon>
        <taxon>Sordariomycetes</taxon>
        <taxon>Hypocreomycetidae</taxon>
        <taxon>Hypocreales</taxon>
        <taxon>Clavicipitaceae</taxon>
        <taxon>Claviceps</taxon>
    </lineage>
</organism>
<keyword evidence="10" id="KW-0472">Membrane</keyword>
<keyword evidence="2" id="KW-0479">Metal-binding</keyword>
<evidence type="ECO:0000256" key="10">
    <source>
        <dbReference type="SAM" id="Phobius"/>
    </source>
</evidence>
<reference evidence="12" key="1">
    <citation type="journal article" date="2020" name="bioRxiv">
        <title>Whole genome comparisons of ergot fungi reveals the divergence and evolution of species within the genus Claviceps are the result of varying mechanisms driving genome evolution and host range expansion.</title>
        <authorList>
            <person name="Wyka S.A."/>
            <person name="Mondo S.J."/>
            <person name="Liu M."/>
            <person name="Dettman J."/>
            <person name="Nalam V."/>
            <person name="Broders K.D."/>
        </authorList>
    </citation>
    <scope>NUCLEOTIDE SEQUENCE</scope>
    <source>
        <strain evidence="12">CCC 489</strain>
    </source>
</reference>
<keyword evidence="10" id="KW-0812">Transmembrane</keyword>
<dbReference type="Pfam" id="PF00096">
    <property type="entry name" value="zf-C2H2"/>
    <property type="match status" value="2"/>
</dbReference>
<dbReference type="GO" id="GO:0006357">
    <property type="term" value="P:regulation of transcription by RNA polymerase II"/>
    <property type="evidence" value="ECO:0007669"/>
    <property type="project" value="TreeGrafter"/>
</dbReference>
<comment type="caution">
    <text evidence="12">The sequence shown here is derived from an EMBL/GenBank/DDBJ whole genome shotgun (WGS) entry which is preliminary data.</text>
</comment>
<dbReference type="Proteomes" id="UP000811619">
    <property type="component" value="Unassembled WGS sequence"/>
</dbReference>
<feature type="region of interest" description="Disordered" evidence="9">
    <location>
        <begin position="105"/>
        <end position="173"/>
    </location>
</feature>
<evidence type="ECO:0000256" key="3">
    <source>
        <dbReference type="ARBA" id="ARBA00022771"/>
    </source>
</evidence>
<evidence type="ECO:0000256" key="9">
    <source>
        <dbReference type="SAM" id="MobiDB-lite"/>
    </source>
</evidence>
<dbReference type="InterPro" id="IPR036236">
    <property type="entry name" value="Znf_C2H2_sf"/>
</dbReference>
<dbReference type="PANTHER" id="PTHR46179">
    <property type="entry name" value="ZINC FINGER PROTEIN"/>
    <property type="match status" value="1"/>
</dbReference>
<feature type="domain" description="C2H2-type" evidence="11">
    <location>
        <begin position="547"/>
        <end position="576"/>
    </location>
</feature>
<evidence type="ECO:0000256" key="4">
    <source>
        <dbReference type="ARBA" id="ARBA00022833"/>
    </source>
</evidence>
<feature type="compositionally biased region" description="Low complexity" evidence="9">
    <location>
        <begin position="312"/>
        <end position="341"/>
    </location>
</feature>
<feature type="region of interest" description="Disordered" evidence="9">
    <location>
        <begin position="400"/>
        <end position="439"/>
    </location>
</feature>
<dbReference type="PROSITE" id="PS00028">
    <property type="entry name" value="ZINC_FINGER_C2H2_1"/>
    <property type="match status" value="2"/>
</dbReference>
<evidence type="ECO:0000313" key="13">
    <source>
        <dbReference type="Proteomes" id="UP000811619"/>
    </source>
</evidence>
<dbReference type="InterPro" id="IPR051061">
    <property type="entry name" value="Zinc_finger_trans_reg"/>
</dbReference>
<feature type="domain" description="C2H2-type" evidence="11">
    <location>
        <begin position="575"/>
        <end position="605"/>
    </location>
</feature>
<keyword evidence="13" id="KW-1185">Reference proteome</keyword>
<evidence type="ECO:0000256" key="7">
    <source>
        <dbReference type="ARBA" id="ARBA00023242"/>
    </source>
</evidence>
<keyword evidence="5" id="KW-0805">Transcription regulation</keyword>
<dbReference type="EMBL" id="SRPY01001163">
    <property type="protein sequence ID" value="KAG5914160.1"/>
    <property type="molecule type" value="Genomic_DNA"/>
</dbReference>
<feature type="region of interest" description="Disordered" evidence="9">
    <location>
        <begin position="481"/>
        <end position="539"/>
    </location>
</feature>
<evidence type="ECO:0000256" key="5">
    <source>
        <dbReference type="ARBA" id="ARBA00023015"/>
    </source>
</evidence>
<keyword evidence="7" id="KW-0539">Nucleus</keyword>
<evidence type="ECO:0000256" key="6">
    <source>
        <dbReference type="ARBA" id="ARBA00023163"/>
    </source>
</evidence>
<dbReference type="AlphaFoldDB" id="A0A8K0J562"/>
<keyword evidence="10" id="KW-1133">Transmembrane helix</keyword>
<dbReference type="InterPro" id="IPR013087">
    <property type="entry name" value="Znf_C2H2_type"/>
</dbReference>
<accession>A0A8K0J562</accession>
<feature type="compositionally biased region" description="Polar residues" evidence="9">
    <location>
        <begin position="301"/>
        <end position="311"/>
    </location>
</feature>
<evidence type="ECO:0000259" key="11">
    <source>
        <dbReference type="PROSITE" id="PS50157"/>
    </source>
</evidence>
<evidence type="ECO:0000256" key="8">
    <source>
        <dbReference type="PROSITE-ProRule" id="PRU00042"/>
    </source>
</evidence>
<sequence>MNDDDIPSKAAAPGSRHVDTIRPFGRLVRPLWSRSFPRHVADTSVSRRHLSDGATAGAVVGAVVAAALLAFCLYPVIVHQIKRRRRADGPLDAETGIQAQHIKGSTLHPHPHRRLSSTDSFEHNGRLSGNGRLGRGIQRSRKPDETRIDANLAHTEQTPDASRHLPTATGQDACQHDVDVDAFDDEYRDETTPFPYYMPASMPDDNPGVLNGTSHDYYRPSIPSSAFGMVTAPDPIVPVRTLSRGSSLTHNLKHMFRRSSGGGASLASVLYSQVKPTSSGAHTANDPGPTVTFGHPEDSPTAFSPATTSMQPHPATVSTAASPPAATEAHAAAAAAAAAEPPSQPIVTTPPQSPRIDRVAFRPSPSPPYDPAPGTVNPMDIMPASTQSEMRHRTEHQLLASSYGSGGGPSSASDRADQEDASAFTPPPVSESSPADAAQAALSLTPTNQNALPEVLKQEYRHVPMVDLHSHDHLSPSVILDTRRHPSYPSDYSTPFPAAHSTGPSTENTPSTQLDSPSPGSMNSFDYGHSTSPQPGLASPTQVGLLFPCDEPGCSQVFDQPHKLKHHQRYHSKDHKCPYKDCGKGFGTKTHLQRHINDRHDKRKKFHCAVPGCDYSKAGGKAFPRKDNWKRHMTKIHNMDQQQLPEPIEVDSEMGNT</sequence>
<dbReference type="GO" id="GO:0008270">
    <property type="term" value="F:zinc ion binding"/>
    <property type="evidence" value="ECO:0007669"/>
    <property type="project" value="UniProtKB-KW"/>
</dbReference>
<dbReference type="PROSITE" id="PS50157">
    <property type="entry name" value="ZINC_FINGER_C2H2_2"/>
    <property type="match status" value="2"/>
</dbReference>
<name>A0A8K0J562_9HYPO</name>
<feature type="transmembrane region" description="Helical" evidence="10">
    <location>
        <begin position="54"/>
        <end position="77"/>
    </location>
</feature>
<dbReference type="SMART" id="SM00355">
    <property type="entry name" value="ZnF_C2H2"/>
    <property type="match status" value="3"/>
</dbReference>
<dbReference type="PANTHER" id="PTHR46179:SF13">
    <property type="entry name" value="C2H2-TYPE DOMAIN-CONTAINING PROTEIN"/>
    <property type="match status" value="1"/>
</dbReference>
<dbReference type="OrthoDB" id="6365676at2759"/>
<dbReference type="SUPFAM" id="SSF57667">
    <property type="entry name" value="beta-beta-alpha zinc fingers"/>
    <property type="match status" value="1"/>
</dbReference>
<keyword evidence="4" id="KW-0862">Zinc</keyword>
<keyword evidence="6" id="KW-0804">Transcription</keyword>
<evidence type="ECO:0000256" key="2">
    <source>
        <dbReference type="ARBA" id="ARBA00022723"/>
    </source>
</evidence>
<comment type="subcellular location">
    <subcellularLocation>
        <location evidence="1">Nucleus</location>
    </subcellularLocation>
</comment>
<proteinExistence type="predicted"/>
<evidence type="ECO:0000313" key="12">
    <source>
        <dbReference type="EMBL" id="KAG5914160.1"/>
    </source>
</evidence>
<feature type="compositionally biased region" description="Polar residues" evidence="9">
    <location>
        <begin position="502"/>
        <end position="539"/>
    </location>
</feature>
<keyword evidence="3 8" id="KW-0863">Zinc-finger</keyword>
<feature type="region of interest" description="Disordered" evidence="9">
    <location>
        <begin position="277"/>
        <end position="382"/>
    </location>
</feature>
<protein>
    <recommendedName>
        <fullName evidence="11">C2H2-type domain-containing protein</fullName>
    </recommendedName>
</protein>